<feature type="compositionally biased region" description="Low complexity" evidence="1">
    <location>
        <begin position="113"/>
        <end position="124"/>
    </location>
</feature>
<feature type="compositionally biased region" description="Polar residues" evidence="1">
    <location>
        <begin position="825"/>
        <end position="839"/>
    </location>
</feature>
<dbReference type="Proteomes" id="UP001150217">
    <property type="component" value="Unassembled WGS sequence"/>
</dbReference>
<feature type="region of interest" description="Disordered" evidence="1">
    <location>
        <begin position="766"/>
        <end position="808"/>
    </location>
</feature>
<evidence type="ECO:0000313" key="3">
    <source>
        <dbReference type="Proteomes" id="UP001150217"/>
    </source>
</evidence>
<feature type="compositionally biased region" description="Low complexity" evidence="1">
    <location>
        <begin position="534"/>
        <end position="571"/>
    </location>
</feature>
<comment type="caution">
    <text evidence="2">The sequence shown here is derived from an EMBL/GenBank/DDBJ whole genome shotgun (WGS) entry which is preliminary data.</text>
</comment>
<protein>
    <submittedName>
        <fullName evidence="2">Uncharacterized protein</fullName>
    </submittedName>
</protein>
<feature type="region of interest" description="Disordered" evidence="1">
    <location>
        <begin position="1"/>
        <end position="21"/>
    </location>
</feature>
<feature type="region of interest" description="Disordered" evidence="1">
    <location>
        <begin position="70"/>
        <end position="124"/>
    </location>
</feature>
<feature type="region of interest" description="Disordered" evidence="1">
    <location>
        <begin position="211"/>
        <end position="239"/>
    </location>
</feature>
<feature type="compositionally biased region" description="Polar residues" evidence="1">
    <location>
        <begin position="846"/>
        <end position="869"/>
    </location>
</feature>
<keyword evidence="3" id="KW-1185">Reference proteome</keyword>
<proteinExistence type="predicted"/>
<feature type="compositionally biased region" description="Low complexity" evidence="1">
    <location>
        <begin position="669"/>
        <end position="679"/>
    </location>
</feature>
<organism evidence="2 3">
    <name type="scientific">Lentinula lateritia</name>
    <dbReference type="NCBI Taxonomy" id="40482"/>
    <lineage>
        <taxon>Eukaryota</taxon>
        <taxon>Fungi</taxon>
        <taxon>Dikarya</taxon>
        <taxon>Basidiomycota</taxon>
        <taxon>Agaricomycotina</taxon>
        <taxon>Agaricomycetes</taxon>
        <taxon>Agaricomycetidae</taxon>
        <taxon>Agaricales</taxon>
        <taxon>Marasmiineae</taxon>
        <taxon>Omphalotaceae</taxon>
        <taxon>Lentinula</taxon>
    </lineage>
</organism>
<feature type="compositionally biased region" description="Basic residues" evidence="1">
    <location>
        <begin position="356"/>
        <end position="365"/>
    </location>
</feature>
<feature type="region of interest" description="Disordered" evidence="1">
    <location>
        <begin position="637"/>
        <end position="734"/>
    </location>
</feature>
<reference evidence="2" key="1">
    <citation type="submission" date="2022-08" db="EMBL/GenBank/DDBJ databases">
        <title>A Global Phylogenomic Analysis of the Shiitake Genus Lentinula.</title>
        <authorList>
            <consortium name="DOE Joint Genome Institute"/>
            <person name="Sierra-Patev S."/>
            <person name="Min B."/>
            <person name="Naranjo-Ortiz M."/>
            <person name="Looney B."/>
            <person name="Konkel Z."/>
            <person name="Slot J.C."/>
            <person name="Sakamoto Y."/>
            <person name="Steenwyk J.L."/>
            <person name="Rokas A."/>
            <person name="Carro J."/>
            <person name="Camarero S."/>
            <person name="Ferreira P."/>
            <person name="Molpeceres G."/>
            <person name="Ruiz-Duenas F.J."/>
            <person name="Serrano A."/>
            <person name="Henrissat B."/>
            <person name="Drula E."/>
            <person name="Hughes K.W."/>
            <person name="Mata J.L."/>
            <person name="Ishikawa N.K."/>
            <person name="Vargas-Isla R."/>
            <person name="Ushijima S."/>
            <person name="Smith C.A."/>
            <person name="Ahrendt S."/>
            <person name="Andreopoulos W."/>
            <person name="He G."/>
            <person name="Labutti K."/>
            <person name="Lipzen A."/>
            <person name="Ng V."/>
            <person name="Riley R."/>
            <person name="Sandor L."/>
            <person name="Barry K."/>
            <person name="Martinez A.T."/>
            <person name="Xiao Y."/>
            <person name="Gibbons J.G."/>
            <person name="Terashima K."/>
            <person name="Grigoriev I.V."/>
            <person name="Hibbett D.S."/>
        </authorList>
    </citation>
    <scope>NUCLEOTIDE SEQUENCE</scope>
    <source>
        <strain evidence="2">RHP3577 ss4</strain>
    </source>
</reference>
<accession>A0ABQ8W195</accession>
<sequence>MIPMSNTSTYERFRHGQAQRRSIVRSNSSLLGSIKNFVAAPFARLFSGTANDFDDPSDLSGKRRLVYNQDVDNNDIVEDGPAPAKRMRVQSPEPPSSPRSAGYLDPPGSAFHLDNNSNLSNNLPSRSASISLPFTTLPDSTVHNARSTVSPLRNTFSRNMSIDSIPSIQSRPLSRDISMKSFSSIPVERSLSTRAGSRDSMPPLTAHHFRLRDSLTPQPHHSMGRQPNRDLSEPPPVTALHSNPVFVRGPSQVSEPQTQPVSTLGTLVDSQRNARSPSRQRSLLFGSAKPTVNPQAIAAERTLHELEFYKTPLVPTRIRSRMPSSLGASASSSNITDMFARKHSLILMGDHDRPTKRDKKTKGKGRSKETNETKPYAGTTGIKKRLAKVKAPNHDAKGKSASNEVPILEQTAVSSPKEIIVPELPVPPPKEKDTFNVAAFPPSTSPAQQSSLRVGRAARSHLSRPIKKFSASYDDEDEKVGDESKKDLEMLTEAAKKVPTFEIPPGFSFAKELPPMQPAAAAKEPPISMLPFSLTSSAASPAPSAQTLSGEIDLGSSPSAGSPYGASLGPSCPIEDNGGASNSTVMADAAVKVPNFFATSKALAPQISASPVTSQMPSASGLRSAFAFSPSAVSVAKEIAPPPPNEDRKGPEAASSLFDVPAITPPPSSSFSSGGESTPALASFSAPVIDRSKKDESQPLPLSFGPPVIPPPQATSQSSSVSFGGPVGNTTSSVSNAQFSFGTLATTVTSAAATGSTLPNATPFSFGAPPSDLTPTSVFGTSHSAHGDANSSNTFLHGASNGTTKPTVSLFGASKETVKLDTPSLFGSSGDNAKTTGLSNFAFGKTSGSSTDSHGTPSTLSFGSRSGTTEAGKPTFGASNLLKSSKKYECIGSKDEP</sequence>
<feature type="region of interest" description="Disordered" evidence="1">
    <location>
        <begin position="440"/>
        <end position="486"/>
    </location>
</feature>
<feature type="region of interest" description="Disordered" evidence="1">
    <location>
        <begin position="350"/>
        <end position="379"/>
    </location>
</feature>
<name>A0ABQ8W195_9AGAR</name>
<feature type="compositionally biased region" description="Basic residues" evidence="1">
    <location>
        <begin position="456"/>
        <end position="467"/>
    </location>
</feature>
<feature type="compositionally biased region" description="Polar residues" evidence="1">
    <location>
        <begin position="773"/>
        <end position="807"/>
    </location>
</feature>
<evidence type="ECO:0000313" key="2">
    <source>
        <dbReference type="EMBL" id="KAJ4501780.1"/>
    </source>
</evidence>
<feature type="region of interest" description="Disordered" evidence="1">
    <location>
        <begin position="534"/>
        <end position="579"/>
    </location>
</feature>
<gene>
    <name evidence="2" type="ORF">C8R41DRAFT_14594</name>
</gene>
<evidence type="ECO:0000256" key="1">
    <source>
        <dbReference type="SAM" id="MobiDB-lite"/>
    </source>
</evidence>
<dbReference type="EMBL" id="JANVFT010000001">
    <property type="protein sequence ID" value="KAJ4501780.1"/>
    <property type="molecule type" value="Genomic_DNA"/>
</dbReference>
<feature type="compositionally biased region" description="Polar residues" evidence="1">
    <location>
        <begin position="1"/>
        <end position="10"/>
    </location>
</feature>
<feature type="region of interest" description="Disordered" evidence="1">
    <location>
        <begin position="821"/>
        <end position="879"/>
    </location>
</feature>
<feature type="compositionally biased region" description="Polar residues" evidence="1">
    <location>
        <begin position="714"/>
        <end position="734"/>
    </location>
</feature>